<feature type="non-terminal residue" evidence="1">
    <location>
        <position position="1"/>
    </location>
</feature>
<accession>A0A815UJD8</accession>
<evidence type="ECO:0000313" key="1">
    <source>
        <dbReference type="EMBL" id="CAF1516978.1"/>
    </source>
</evidence>
<dbReference type="EMBL" id="CAJNOT010008306">
    <property type="protein sequence ID" value="CAF1516978.1"/>
    <property type="molecule type" value="Genomic_DNA"/>
</dbReference>
<sequence length="40" mass="4422">EDDFEPISILTDFEPGTIKSVQSMLHGVLHKDKPIVNAIS</sequence>
<organism evidence="1 3">
    <name type="scientific">Rotaria sordida</name>
    <dbReference type="NCBI Taxonomy" id="392033"/>
    <lineage>
        <taxon>Eukaryota</taxon>
        <taxon>Metazoa</taxon>
        <taxon>Spiralia</taxon>
        <taxon>Gnathifera</taxon>
        <taxon>Rotifera</taxon>
        <taxon>Eurotatoria</taxon>
        <taxon>Bdelloidea</taxon>
        <taxon>Philodinida</taxon>
        <taxon>Philodinidae</taxon>
        <taxon>Rotaria</taxon>
    </lineage>
</organism>
<evidence type="ECO:0000313" key="3">
    <source>
        <dbReference type="Proteomes" id="UP000663864"/>
    </source>
</evidence>
<dbReference type="EMBL" id="CAJNOU010009599">
    <property type="protein sequence ID" value="CAF1547747.1"/>
    <property type="molecule type" value="Genomic_DNA"/>
</dbReference>
<gene>
    <name evidence="2" type="ORF">SEV965_LOCUS38513</name>
    <name evidence="1" type="ORF">ZHD862_LOCUS38197</name>
</gene>
<dbReference type="AlphaFoldDB" id="A0A815UJD8"/>
<proteinExistence type="predicted"/>
<name>A0A815UJD8_9BILA</name>
<comment type="caution">
    <text evidence="1">The sequence shown here is derived from an EMBL/GenBank/DDBJ whole genome shotgun (WGS) entry which is preliminary data.</text>
</comment>
<reference evidence="1" key="1">
    <citation type="submission" date="2021-02" db="EMBL/GenBank/DDBJ databases">
        <authorList>
            <person name="Nowell W R."/>
        </authorList>
    </citation>
    <scope>NUCLEOTIDE SEQUENCE</scope>
</reference>
<dbReference type="Proteomes" id="UP000663864">
    <property type="component" value="Unassembled WGS sequence"/>
</dbReference>
<protein>
    <submittedName>
        <fullName evidence="1">Uncharacterized protein</fullName>
    </submittedName>
</protein>
<dbReference type="Proteomes" id="UP000663889">
    <property type="component" value="Unassembled WGS sequence"/>
</dbReference>
<evidence type="ECO:0000313" key="2">
    <source>
        <dbReference type="EMBL" id="CAF1547747.1"/>
    </source>
</evidence>